<dbReference type="PANTHER" id="PTHR30265:SF2">
    <property type="entry name" value="TRANSCRIPTION TERMINATION_ANTITERMINATION PROTEIN NUSG"/>
    <property type="match status" value="1"/>
</dbReference>
<feature type="domain" description="NusG-like N-terminal" evidence="8">
    <location>
        <begin position="9"/>
        <end position="117"/>
    </location>
</feature>
<dbReference type="FunFam" id="2.30.30.30:FF:000002">
    <property type="entry name" value="Transcription termination/antitermination factor NusG"/>
    <property type="match status" value="1"/>
</dbReference>
<comment type="similarity">
    <text evidence="5 7">Belongs to the NusG family.</text>
</comment>
<dbReference type="GO" id="GO:0031564">
    <property type="term" value="P:transcription antitermination"/>
    <property type="evidence" value="ECO:0007669"/>
    <property type="project" value="UniProtKB-UniRule"/>
</dbReference>
<dbReference type="InterPro" id="IPR015869">
    <property type="entry name" value="Transcrpt_antiterm_NusG_bac_CS"/>
</dbReference>
<evidence type="ECO:0000256" key="7">
    <source>
        <dbReference type="RuleBase" id="RU000538"/>
    </source>
</evidence>
<dbReference type="AlphaFoldDB" id="A0A1G2KPF7"/>
<name>A0A1G2KPF7_9BACT</name>
<dbReference type="InterPro" id="IPR014722">
    <property type="entry name" value="Rib_uL2_dom2"/>
</dbReference>
<gene>
    <name evidence="5" type="primary">nusG</name>
    <name evidence="10" type="ORF">A3C12_03490</name>
</gene>
<dbReference type="SUPFAM" id="SSF82679">
    <property type="entry name" value="N-utilization substance G protein NusG, N-terminal domain"/>
    <property type="match status" value="1"/>
</dbReference>
<dbReference type="GO" id="GO:0032784">
    <property type="term" value="P:regulation of DNA-templated transcription elongation"/>
    <property type="evidence" value="ECO:0007669"/>
    <property type="project" value="InterPro"/>
</dbReference>
<keyword evidence="4 5" id="KW-0804">Transcription</keyword>
<dbReference type="HAMAP" id="MF_00948">
    <property type="entry name" value="NusG"/>
    <property type="match status" value="1"/>
</dbReference>
<dbReference type="SUPFAM" id="SSF50104">
    <property type="entry name" value="Translation proteins SH3-like domain"/>
    <property type="match status" value="1"/>
</dbReference>
<dbReference type="InterPro" id="IPR001062">
    <property type="entry name" value="Transcrpt_antiterm_NusG"/>
</dbReference>
<dbReference type="InterPro" id="IPR005824">
    <property type="entry name" value="KOW"/>
</dbReference>
<dbReference type="Pfam" id="PF02357">
    <property type="entry name" value="NusG"/>
    <property type="match status" value="1"/>
</dbReference>
<evidence type="ECO:0000259" key="9">
    <source>
        <dbReference type="SMART" id="SM00739"/>
    </source>
</evidence>
<evidence type="ECO:0000256" key="1">
    <source>
        <dbReference type="ARBA" id="ARBA00022472"/>
    </source>
</evidence>
<dbReference type="InterPro" id="IPR047050">
    <property type="entry name" value="NGN"/>
</dbReference>
<organism evidence="10 11">
    <name type="scientific">Candidatus Sungbacteria bacterium RIFCSPHIGHO2_02_FULL_49_20</name>
    <dbReference type="NCBI Taxonomy" id="1802272"/>
    <lineage>
        <taxon>Bacteria</taxon>
        <taxon>Candidatus Sungiibacteriota</taxon>
    </lineage>
</organism>
<evidence type="ECO:0000256" key="6">
    <source>
        <dbReference type="NCBIfam" id="TIGR00922"/>
    </source>
</evidence>
<evidence type="ECO:0000256" key="5">
    <source>
        <dbReference type="HAMAP-Rule" id="MF_00948"/>
    </source>
</evidence>
<accession>A0A1G2KPF7</accession>
<evidence type="ECO:0000256" key="3">
    <source>
        <dbReference type="ARBA" id="ARBA00023015"/>
    </source>
</evidence>
<dbReference type="Gene3D" id="2.30.30.30">
    <property type="match status" value="1"/>
</dbReference>
<dbReference type="Gene3D" id="3.30.70.940">
    <property type="entry name" value="NusG, N-terminal domain"/>
    <property type="match status" value="1"/>
</dbReference>
<dbReference type="PRINTS" id="PR00338">
    <property type="entry name" value="NUSGTNSCPFCT"/>
</dbReference>
<sequence length="181" mass="20424">MPKQTGEFGRNWYAIHTYAGYEDAVARNLKQRIDSMAMGDKIFNVLVPTEKKIKIKNGKRRTVEEKIYPGYVLVEMIVTDDSWYVVRNTPRVTGFVGSGTTPTSLSPDEMEILQKRMGVDEPRFKIDVSAGDAIKITDGPFKDFDGKVSEVDESKGKIKVLVNMFGRSTPVELDSLQIRKI</sequence>
<evidence type="ECO:0000259" key="8">
    <source>
        <dbReference type="SMART" id="SM00738"/>
    </source>
</evidence>
<dbReference type="FunFam" id="3.30.70.940:FF:000002">
    <property type="entry name" value="Transcription termination/antitermination protein NusG"/>
    <property type="match status" value="1"/>
</dbReference>
<dbReference type="CDD" id="cd06091">
    <property type="entry name" value="KOW_NusG"/>
    <property type="match status" value="1"/>
</dbReference>
<reference evidence="10 11" key="1">
    <citation type="journal article" date="2016" name="Nat. Commun.">
        <title>Thousands of microbial genomes shed light on interconnected biogeochemical processes in an aquifer system.</title>
        <authorList>
            <person name="Anantharaman K."/>
            <person name="Brown C.T."/>
            <person name="Hug L.A."/>
            <person name="Sharon I."/>
            <person name="Castelle C.J."/>
            <person name="Probst A.J."/>
            <person name="Thomas B.C."/>
            <person name="Singh A."/>
            <person name="Wilkins M.J."/>
            <person name="Karaoz U."/>
            <person name="Brodie E.L."/>
            <person name="Williams K.H."/>
            <person name="Hubbard S.S."/>
            <person name="Banfield J.F."/>
        </authorList>
    </citation>
    <scope>NUCLEOTIDE SEQUENCE [LARGE SCALE GENOMIC DNA]</scope>
</reference>
<dbReference type="PROSITE" id="PS01014">
    <property type="entry name" value="NUSG"/>
    <property type="match status" value="1"/>
</dbReference>
<dbReference type="NCBIfam" id="TIGR00922">
    <property type="entry name" value="nusG"/>
    <property type="match status" value="1"/>
</dbReference>
<evidence type="ECO:0000313" key="10">
    <source>
        <dbReference type="EMBL" id="OHA00532.1"/>
    </source>
</evidence>
<keyword evidence="2 5" id="KW-0889">Transcription antitermination</keyword>
<dbReference type="InterPro" id="IPR036735">
    <property type="entry name" value="NGN_dom_sf"/>
</dbReference>
<dbReference type="GO" id="GO:0005829">
    <property type="term" value="C:cytosol"/>
    <property type="evidence" value="ECO:0007669"/>
    <property type="project" value="UniProtKB-ARBA"/>
</dbReference>
<dbReference type="InterPro" id="IPR043425">
    <property type="entry name" value="NusG-like"/>
</dbReference>
<dbReference type="PANTHER" id="PTHR30265">
    <property type="entry name" value="RHO-INTERACTING TRANSCRIPTION TERMINATION FACTOR NUSG"/>
    <property type="match status" value="1"/>
</dbReference>
<dbReference type="GO" id="GO:0006353">
    <property type="term" value="P:DNA-templated transcription termination"/>
    <property type="evidence" value="ECO:0007669"/>
    <property type="project" value="UniProtKB-UniRule"/>
</dbReference>
<keyword evidence="3 5" id="KW-0805">Transcription regulation</keyword>
<dbReference type="SMART" id="SM00738">
    <property type="entry name" value="NGN"/>
    <property type="match status" value="1"/>
</dbReference>
<comment type="caution">
    <text evidence="10">The sequence shown here is derived from an EMBL/GenBank/DDBJ whole genome shotgun (WGS) entry which is preliminary data.</text>
</comment>
<dbReference type="GO" id="GO:0006354">
    <property type="term" value="P:DNA-templated transcription elongation"/>
    <property type="evidence" value="ECO:0007669"/>
    <property type="project" value="UniProtKB-UniRule"/>
</dbReference>
<protein>
    <recommendedName>
        <fullName evidence="5 6">Transcription termination/antitermination protein NusG</fullName>
    </recommendedName>
</protein>
<keyword evidence="1 5" id="KW-0806">Transcription termination</keyword>
<dbReference type="InterPro" id="IPR008991">
    <property type="entry name" value="Translation_prot_SH3-like_sf"/>
</dbReference>
<feature type="domain" description="KOW" evidence="9">
    <location>
        <begin position="127"/>
        <end position="154"/>
    </location>
</feature>
<evidence type="ECO:0000256" key="4">
    <source>
        <dbReference type="ARBA" id="ARBA00023163"/>
    </source>
</evidence>
<dbReference type="EMBL" id="MHQK01000054">
    <property type="protein sequence ID" value="OHA00532.1"/>
    <property type="molecule type" value="Genomic_DNA"/>
</dbReference>
<comment type="function">
    <text evidence="5 7">Participates in transcription elongation, termination and antitermination.</text>
</comment>
<dbReference type="InterPro" id="IPR006645">
    <property type="entry name" value="NGN-like_dom"/>
</dbReference>
<evidence type="ECO:0000313" key="11">
    <source>
        <dbReference type="Proteomes" id="UP000178710"/>
    </source>
</evidence>
<proteinExistence type="inferred from homology"/>
<dbReference type="Proteomes" id="UP000178710">
    <property type="component" value="Unassembled WGS sequence"/>
</dbReference>
<dbReference type="CDD" id="cd09891">
    <property type="entry name" value="NGN_Bact_1"/>
    <property type="match status" value="1"/>
</dbReference>
<dbReference type="SMART" id="SM00739">
    <property type="entry name" value="KOW"/>
    <property type="match status" value="1"/>
</dbReference>
<evidence type="ECO:0000256" key="2">
    <source>
        <dbReference type="ARBA" id="ARBA00022814"/>
    </source>
</evidence>
<dbReference type="Pfam" id="PF00467">
    <property type="entry name" value="KOW"/>
    <property type="match status" value="1"/>
</dbReference>